<evidence type="ECO:0000256" key="5">
    <source>
        <dbReference type="ARBA" id="ARBA00011245"/>
    </source>
</evidence>
<keyword evidence="7" id="KW-0597">Phosphoprotein</keyword>
<dbReference type="InterPro" id="IPR014718">
    <property type="entry name" value="GH-type_carb-bd"/>
</dbReference>
<evidence type="ECO:0000256" key="2">
    <source>
        <dbReference type="ARBA" id="ARBA00004496"/>
    </source>
</evidence>
<dbReference type="Proteomes" id="UP000600588">
    <property type="component" value="Unassembled WGS sequence"/>
</dbReference>
<comment type="caution">
    <text evidence="15">The sequence shown here is derived from an EMBL/GenBank/DDBJ whole genome shotgun (WGS) entry which is preliminary data.</text>
</comment>
<dbReference type="GO" id="GO:0005737">
    <property type="term" value="C:cytoplasm"/>
    <property type="evidence" value="ECO:0007669"/>
    <property type="project" value="UniProtKB-SubCell"/>
</dbReference>
<dbReference type="Pfam" id="PF01263">
    <property type="entry name" value="Aldose_epim"/>
    <property type="match status" value="1"/>
</dbReference>
<dbReference type="GO" id="GO:0006006">
    <property type="term" value="P:glucose metabolic process"/>
    <property type="evidence" value="ECO:0007669"/>
    <property type="project" value="TreeGrafter"/>
</dbReference>
<dbReference type="GO" id="GO:0004034">
    <property type="term" value="F:aldose 1-epimerase activity"/>
    <property type="evidence" value="ECO:0007669"/>
    <property type="project" value="UniProtKB-EC"/>
</dbReference>
<dbReference type="RefSeq" id="WP_188228919.1">
    <property type="nucleotide sequence ID" value="NZ_JACVXB010000001.1"/>
</dbReference>
<keyword evidence="8" id="KW-0106">Calcium</keyword>
<dbReference type="EMBL" id="JACVXB010000001">
    <property type="protein sequence ID" value="MBD0831148.1"/>
    <property type="molecule type" value="Genomic_DNA"/>
</dbReference>
<dbReference type="GO" id="GO:0030246">
    <property type="term" value="F:carbohydrate binding"/>
    <property type="evidence" value="ECO:0007669"/>
    <property type="project" value="InterPro"/>
</dbReference>
<evidence type="ECO:0000313" key="15">
    <source>
        <dbReference type="EMBL" id="MBD0831148.1"/>
    </source>
</evidence>
<keyword evidence="10 11" id="KW-0119">Carbohydrate metabolism</keyword>
<dbReference type="EC" id="5.1.3.3" evidence="11"/>
<evidence type="ECO:0000313" key="16">
    <source>
        <dbReference type="Proteomes" id="UP000600588"/>
    </source>
</evidence>
<evidence type="ECO:0000256" key="12">
    <source>
        <dbReference type="PIRSR" id="PIRSR005096-1"/>
    </source>
</evidence>
<dbReference type="GO" id="GO:0033499">
    <property type="term" value="P:galactose catabolic process via UDP-galactose, Leloir pathway"/>
    <property type="evidence" value="ECO:0007669"/>
    <property type="project" value="TreeGrafter"/>
</dbReference>
<dbReference type="InterPro" id="IPR047215">
    <property type="entry name" value="Galactose_mutarotase-like"/>
</dbReference>
<keyword evidence="9 11" id="KW-0413">Isomerase</keyword>
<evidence type="ECO:0000256" key="7">
    <source>
        <dbReference type="ARBA" id="ARBA00022553"/>
    </source>
</evidence>
<reference evidence="15 16" key="1">
    <citation type="submission" date="2020-09" db="EMBL/GenBank/DDBJ databases">
        <title>TT11 complete genome.</title>
        <authorList>
            <person name="Wu Z."/>
        </authorList>
    </citation>
    <scope>NUCLEOTIDE SEQUENCE [LARGE SCALE GENOMIC DNA]</scope>
    <source>
        <strain evidence="15 16">TT11</strain>
    </source>
</reference>
<evidence type="ECO:0000256" key="4">
    <source>
        <dbReference type="ARBA" id="ARBA00006206"/>
    </source>
</evidence>
<dbReference type="AlphaFoldDB" id="A0A8J6U6X7"/>
<keyword evidence="6" id="KW-0963">Cytoplasm</keyword>
<comment type="pathway">
    <text evidence="3 11">Carbohydrate metabolism; hexose metabolism.</text>
</comment>
<keyword evidence="16" id="KW-1185">Reference proteome</keyword>
<sequence>MNSKFIKGIYAMALIGTTLLCVQCKTDKKKSAENELVTEPEPVVTISKKPFGITSDSVAVDQYTLKNEKGMEVRIITFGGIITHWTAPDKNNAYKDIVLGYETLKPYEANPTFFGALIGRYGNRIAKGKFTINEQEYTLATNDGSNHLHGGDKGFDKVVWTASEIQTDSTAALELTYLSKDMEEGYPGNLNTKVVYTLNNNNELEVAYEATTDKPTIVNLTQHTYFNLTGDTSKTILDHELMIDADQLVPVDETLIPTGELTDVTGTPFDFRTAKAIGQDINNDNVQLKRGLGYDHCWVLNNQDEGIRLAASAYEKESGRVLEVYTDEPGIQLYTGNFLDGTLPAKQGGTYEYRTGFCLETEHYPDSPNQPEFPSVLLNPDETYQTTTIFKFTTK</sequence>
<feature type="binding site" evidence="14">
    <location>
        <begin position="223"/>
        <end position="225"/>
    </location>
    <ligand>
        <name>beta-D-galactose</name>
        <dbReference type="ChEBI" id="CHEBI:27667"/>
    </ligand>
</feature>
<dbReference type="InterPro" id="IPR011013">
    <property type="entry name" value="Gal_mutarotase_sf_dom"/>
</dbReference>
<organism evidence="15 16">
    <name type="scientific">Aestuariibaculum sediminum</name>
    <dbReference type="NCBI Taxonomy" id="2770637"/>
    <lineage>
        <taxon>Bacteria</taxon>
        <taxon>Pseudomonadati</taxon>
        <taxon>Bacteroidota</taxon>
        <taxon>Flavobacteriia</taxon>
        <taxon>Flavobacteriales</taxon>
        <taxon>Flavobacteriaceae</taxon>
    </lineage>
</organism>
<evidence type="ECO:0000256" key="3">
    <source>
        <dbReference type="ARBA" id="ARBA00005028"/>
    </source>
</evidence>
<comment type="subunit">
    <text evidence="5">Monomer.</text>
</comment>
<protein>
    <recommendedName>
        <fullName evidence="11">Aldose 1-epimerase</fullName>
        <ecNumber evidence="11">5.1.3.3</ecNumber>
    </recommendedName>
</protein>
<evidence type="ECO:0000256" key="8">
    <source>
        <dbReference type="ARBA" id="ARBA00022837"/>
    </source>
</evidence>
<accession>A0A8J6U6X7</accession>
<proteinExistence type="inferred from homology"/>
<dbReference type="InterPro" id="IPR008183">
    <property type="entry name" value="Aldose_1/G6P_1-epimerase"/>
</dbReference>
<name>A0A8J6U6X7_9FLAO</name>
<gene>
    <name evidence="15" type="ORF">ICJ83_03285</name>
</gene>
<dbReference type="SUPFAM" id="SSF74650">
    <property type="entry name" value="Galactose mutarotase-like"/>
    <property type="match status" value="1"/>
</dbReference>
<evidence type="ECO:0000256" key="13">
    <source>
        <dbReference type="PIRSR" id="PIRSR005096-2"/>
    </source>
</evidence>
<comment type="catalytic activity">
    <reaction evidence="11">
        <text>alpha-D-glucose = beta-D-glucose</text>
        <dbReference type="Rhea" id="RHEA:10264"/>
        <dbReference type="ChEBI" id="CHEBI:15903"/>
        <dbReference type="ChEBI" id="CHEBI:17925"/>
        <dbReference type="EC" id="5.1.3.3"/>
    </reaction>
</comment>
<dbReference type="PANTHER" id="PTHR10091:SF0">
    <property type="entry name" value="GALACTOSE MUTAROTASE"/>
    <property type="match status" value="1"/>
</dbReference>
<comment type="similarity">
    <text evidence="4 11">Belongs to the aldose epimerase family.</text>
</comment>
<feature type="binding site" evidence="13">
    <location>
        <position position="295"/>
    </location>
    <ligand>
        <name>beta-D-galactose</name>
        <dbReference type="ChEBI" id="CHEBI:27667"/>
    </ligand>
</feature>
<dbReference type="FunFam" id="2.70.98.10:FF:000003">
    <property type="entry name" value="Aldose 1-epimerase"/>
    <property type="match status" value="1"/>
</dbReference>
<evidence type="ECO:0000256" key="10">
    <source>
        <dbReference type="ARBA" id="ARBA00023277"/>
    </source>
</evidence>
<dbReference type="CDD" id="cd09019">
    <property type="entry name" value="galactose_mutarotase_like"/>
    <property type="match status" value="1"/>
</dbReference>
<evidence type="ECO:0000256" key="6">
    <source>
        <dbReference type="ARBA" id="ARBA00022490"/>
    </source>
</evidence>
<feature type="active site" description="Proton donor" evidence="12">
    <location>
        <position position="223"/>
    </location>
</feature>
<dbReference type="UniPathway" id="UPA00242"/>
<dbReference type="Gene3D" id="2.70.98.10">
    <property type="match status" value="1"/>
</dbReference>
<feature type="binding site" evidence="14">
    <location>
        <begin position="123"/>
        <end position="124"/>
    </location>
    <ligand>
        <name>beta-D-galactose</name>
        <dbReference type="ChEBI" id="CHEBI:27667"/>
    </ligand>
</feature>
<evidence type="ECO:0000256" key="11">
    <source>
        <dbReference type="PIRNR" id="PIRNR005096"/>
    </source>
</evidence>
<dbReference type="InterPro" id="IPR015443">
    <property type="entry name" value="Aldose_1-epimerase"/>
</dbReference>
<comment type="cofactor">
    <cofactor evidence="1">
        <name>Ca(2+)</name>
        <dbReference type="ChEBI" id="CHEBI:29108"/>
    </cofactor>
</comment>
<comment type="subcellular location">
    <subcellularLocation>
        <location evidence="2">Cytoplasm</location>
    </subcellularLocation>
</comment>
<evidence type="ECO:0000256" key="9">
    <source>
        <dbReference type="ARBA" id="ARBA00023235"/>
    </source>
</evidence>
<evidence type="ECO:0000256" key="1">
    <source>
        <dbReference type="ARBA" id="ARBA00001913"/>
    </source>
</evidence>
<evidence type="ECO:0000256" key="14">
    <source>
        <dbReference type="PIRSR" id="PIRSR005096-3"/>
    </source>
</evidence>
<feature type="active site" description="Proton acceptor" evidence="12">
    <location>
        <position position="360"/>
    </location>
</feature>
<dbReference type="NCBIfam" id="NF008277">
    <property type="entry name" value="PRK11055.1"/>
    <property type="match status" value="1"/>
</dbReference>
<dbReference type="PANTHER" id="PTHR10091">
    <property type="entry name" value="ALDOSE-1-EPIMERASE"/>
    <property type="match status" value="1"/>
</dbReference>
<dbReference type="PIRSF" id="PIRSF005096">
    <property type="entry name" value="GALM"/>
    <property type="match status" value="1"/>
</dbReference>